<dbReference type="PIRSF" id="PIRSF001359">
    <property type="entry name" value="F_bP_aldolase_II"/>
    <property type="match status" value="1"/>
</dbReference>
<feature type="active site" description="Proton donor" evidence="1">
    <location>
        <position position="81"/>
    </location>
</feature>
<comment type="caution">
    <text evidence="4">The sequence shown here is derived from an EMBL/GenBank/DDBJ whole genome shotgun (WGS) entry which is preliminary data.</text>
</comment>
<dbReference type="EMBL" id="WJJP01000455">
    <property type="protein sequence ID" value="MBD3325718.1"/>
    <property type="molecule type" value="Genomic_DNA"/>
</dbReference>
<keyword evidence="3" id="KW-0862">Zinc</keyword>
<dbReference type="InterPro" id="IPR000771">
    <property type="entry name" value="FBA_II"/>
</dbReference>
<feature type="binding site" evidence="3">
    <location>
        <position position="82"/>
    </location>
    <ligand>
        <name>Zn(2+)</name>
        <dbReference type="ChEBI" id="CHEBI:29105"/>
        <label>1</label>
        <note>catalytic</note>
    </ligand>
</feature>
<feature type="binding site" evidence="3">
    <location>
        <position position="194"/>
    </location>
    <ligand>
        <name>Zn(2+)</name>
        <dbReference type="ChEBI" id="CHEBI:29105"/>
        <label>1</label>
        <note>catalytic</note>
    </ligand>
</feature>
<feature type="binding site" evidence="3">
    <location>
        <position position="113"/>
    </location>
    <ligand>
        <name>Zn(2+)</name>
        <dbReference type="ChEBI" id="CHEBI:29105"/>
        <label>2</label>
    </ligand>
</feature>
<organism evidence="4 5">
    <name type="scientific">candidate division KSB3 bacterium</name>
    <dbReference type="NCBI Taxonomy" id="2044937"/>
    <lineage>
        <taxon>Bacteria</taxon>
        <taxon>candidate division KSB3</taxon>
    </lineage>
</organism>
<dbReference type="InterPro" id="IPR013785">
    <property type="entry name" value="Aldolase_TIM"/>
</dbReference>
<feature type="binding site" evidence="2">
    <location>
        <begin position="231"/>
        <end position="233"/>
    </location>
    <ligand>
        <name>dihydroxyacetone phosphate</name>
        <dbReference type="ChEBI" id="CHEBI:57642"/>
    </ligand>
</feature>
<gene>
    <name evidence="4" type="ORF">GF339_14120</name>
</gene>
<dbReference type="SUPFAM" id="SSF51569">
    <property type="entry name" value="Aldolase"/>
    <property type="match status" value="1"/>
</dbReference>
<feature type="binding site" evidence="3">
    <location>
        <position position="230"/>
    </location>
    <ligand>
        <name>Zn(2+)</name>
        <dbReference type="ChEBI" id="CHEBI:29105"/>
        <label>1</label>
        <note>catalytic</note>
    </ligand>
</feature>
<comment type="cofactor">
    <cofactor evidence="3">
        <name>Zn(2+)</name>
        <dbReference type="ChEBI" id="CHEBI:29105"/>
    </cofactor>
    <text evidence="3">Binds 2 Zn(2+) ions per subunit. One is catalytic and the other provides a structural contribution.</text>
</comment>
<name>A0A9D5JWW2_9BACT</name>
<evidence type="ECO:0000256" key="3">
    <source>
        <dbReference type="PIRSR" id="PIRSR001359-3"/>
    </source>
</evidence>
<dbReference type="GO" id="GO:0008270">
    <property type="term" value="F:zinc ion binding"/>
    <property type="evidence" value="ECO:0007669"/>
    <property type="project" value="InterPro"/>
</dbReference>
<feature type="binding site" evidence="2">
    <location>
        <begin position="252"/>
        <end position="255"/>
    </location>
    <ligand>
        <name>dihydroxyacetone phosphate</name>
        <dbReference type="ChEBI" id="CHEBI:57642"/>
    </ligand>
</feature>
<dbReference type="Pfam" id="PF01116">
    <property type="entry name" value="F_bP_aldolase"/>
    <property type="match status" value="1"/>
</dbReference>
<evidence type="ECO:0000256" key="1">
    <source>
        <dbReference type="PIRSR" id="PIRSR001359-1"/>
    </source>
</evidence>
<evidence type="ECO:0000256" key="2">
    <source>
        <dbReference type="PIRSR" id="PIRSR001359-2"/>
    </source>
</evidence>
<dbReference type="InterPro" id="IPR050246">
    <property type="entry name" value="Class_II_FBP_aldolase"/>
</dbReference>
<keyword evidence="3" id="KW-0479">Metal-binding</keyword>
<accession>A0A9D5JWW2</accession>
<dbReference type="PANTHER" id="PTHR30304:SF0">
    <property type="entry name" value="D-TAGATOSE-1,6-BISPHOSPHATE ALDOLASE SUBUNIT GATY-RELATED"/>
    <property type="match status" value="1"/>
</dbReference>
<feature type="binding site" evidence="2">
    <location>
        <position position="195"/>
    </location>
    <ligand>
        <name>dihydroxyacetone phosphate</name>
        <dbReference type="ChEBI" id="CHEBI:57642"/>
    </ligand>
</feature>
<dbReference type="GO" id="GO:0016832">
    <property type="term" value="F:aldehyde-lyase activity"/>
    <property type="evidence" value="ECO:0007669"/>
    <property type="project" value="InterPro"/>
</dbReference>
<reference evidence="4" key="1">
    <citation type="submission" date="2019-11" db="EMBL/GenBank/DDBJ databases">
        <title>Microbial mats filling the niche in hypersaline microbial mats.</title>
        <authorList>
            <person name="Wong H.L."/>
            <person name="Macleod F.I."/>
            <person name="White R.A. III"/>
            <person name="Burns B.P."/>
        </authorList>
    </citation>
    <scope>NUCLEOTIDE SEQUENCE</scope>
    <source>
        <strain evidence="4">Rbin_158</strain>
    </source>
</reference>
<dbReference type="Proteomes" id="UP000649604">
    <property type="component" value="Unassembled WGS sequence"/>
</dbReference>
<evidence type="ECO:0008006" key="6">
    <source>
        <dbReference type="Google" id="ProtNLM"/>
    </source>
</evidence>
<feature type="binding site" evidence="3">
    <location>
        <position position="143"/>
    </location>
    <ligand>
        <name>Zn(2+)</name>
        <dbReference type="ChEBI" id="CHEBI:29105"/>
        <label>2</label>
    </ligand>
</feature>
<dbReference type="PANTHER" id="PTHR30304">
    <property type="entry name" value="D-TAGATOSE-1,6-BISPHOSPHATE ALDOLASE"/>
    <property type="match status" value="1"/>
</dbReference>
<dbReference type="Gene3D" id="3.20.20.70">
    <property type="entry name" value="Aldolase class I"/>
    <property type="match status" value="1"/>
</dbReference>
<dbReference type="AlphaFoldDB" id="A0A9D5JWW2"/>
<proteinExistence type="predicted"/>
<dbReference type="GO" id="GO:0005975">
    <property type="term" value="P:carbohydrate metabolic process"/>
    <property type="evidence" value="ECO:0007669"/>
    <property type="project" value="InterPro"/>
</dbReference>
<sequence>MRDTNTLMHNAWNAGTVIPAFNIPYLPMMQPVINALRDTQCFGLIAVARPEWEKFDAKSYHAVYDLYQQIKDERYTRLHLDHVPVIDEDLQHVDYETILAGAIDLGYGSVMVDGSRLPLQENIAATKKIVERAHAKGIPVEAELGAVLGHEAGPMPSYEELFATGQGFTDPEDARQFVEGTEVDWLSVAVGNIHGAVSQAKRHEKKVEARLNIERIQAIQDAIKRPLVLHGGSGIKKEYLLEGFKHGIAKINIGTAIRHAYEHGCKTSEEQGQAQTYNITVELITEELEIEGSVKVINP</sequence>
<evidence type="ECO:0000313" key="5">
    <source>
        <dbReference type="Proteomes" id="UP000649604"/>
    </source>
</evidence>
<protein>
    <recommendedName>
        <fullName evidence="6">Tagatose-bisphosphate aldolase</fullName>
    </recommendedName>
</protein>
<evidence type="ECO:0000313" key="4">
    <source>
        <dbReference type="EMBL" id="MBD3325718.1"/>
    </source>
</evidence>